<dbReference type="Proteomes" id="UP000324800">
    <property type="component" value="Unassembled WGS sequence"/>
</dbReference>
<organism evidence="2 3">
    <name type="scientific">Streblomastix strix</name>
    <dbReference type="NCBI Taxonomy" id="222440"/>
    <lineage>
        <taxon>Eukaryota</taxon>
        <taxon>Metamonada</taxon>
        <taxon>Preaxostyla</taxon>
        <taxon>Oxymonadida</taxon>
        <taxon>Streblomastigidae</taxon>
        <taxon>Streblomastix</taxon>
    </lineage>
</organism>
<sequence length="282" mass="33170">MAFEDLTQRFPEKRNTFSKSETQQKMTYAQVANSQEEQLRFFIGHGPKAQLIANSKSGQHVALLPRPSAPQSSVTSKRFLSESSKSTNYSKSCRYYRTHSRSHKHMRHFISSSNSIKFGCFRSPSKDRHHRRHHHQHRHRDCEFCKEMKKIVGALRHSQFDPFKIIPSDSQRRSAESNRRRYENQWSTLKPAEIQPYIQVAHISYVQLTERVQVRFFLHIPLKYLTEIKHWLIIDHPQFSFHPPIITPMISEGASTSKKEGINNNTITNEHKIVRCVQQNHQ</sequence>
<gene>
    <name evidence="2" type="ORF">EZS28_010134</name>
</gene>
<proteinExistence type="predicted"/>
<dbReference type="AlphaFoldDB" id="A0A5J4WIZ7"/>
<name>A0A5J4WIZ7_9EUKA</name>
<evidence type="ECO:0000256" key="1">
    <source>
        <dbReference type="SAM" id="MobiDB-lite"/>
    </source>
</evidence>
<feature type="region of interest" description="Disordered" evidence="1">
    <location>
        <begin position="1"/>
        <end position="22"/>
    </location>
</feature>
<evidence type="ECO:0000313" key="3">
    <source>
        <dbReference type="Proteomes" id="UP000324800"/>
    </source>
</evidence>
<dbReference type="EMBL" id="SNRW01001968">
    <property type="protein sequence ID" value="KAA6394339.1"/>
    <property type="molecule type" value="Genomic_DNA"/>
</dbReference>
<accession>A0A5J4WIZ7</accession>
<protein>
    <submittedName>
        <fullName evidence="2">Uncharacterized protein</fullName>
    </submittedName>
</protein>
<evidence type="ECO:0000313" key="2">
    <source>
        <dbReference type="EMBL" id="KAA6394339.1"/>
    </source>
</evidence>
<reference evidence="2 3" key="1">
    <citation type="submission" date="2019-03" db="EMBL/GenBank/DDBJ databases">
        <title>Single cell metagenomics reveals metabolic interactions within the superorganism composed of flagellate Streblomastix strix and complex community of Bacteroidetes bacteria on its surface.</title>
        <authorList>
            <person name="Treitli S.C."/>
            <person name="Kolisko M."/>
            <person name="Husnik F."/>
            <person name="Keeling P."/>
            <person name="Hampl V."/>
        </authorList>
    </citation>
    <scope>NUCLEOTIDE SEQUENCE [LARGE SCALE GENOMIC DNA]</scope>
    <source>
        <strain evidence="2">ST1C</strain>
    </source>
</reference>
<feature type="compositionally biased region" description="Polar residues" evidence="1">
    <location>
        <begin position="69"/>
        <end position="78"/>
    </location>
</feature>
<comment type="caution">
    <text evidence="2">The sequence shown here is derived from an EMBL/GenBank/DDBJ whole genome shotgun (WGS) entry which is preliminary data.</text>
</comment>
<feature type="region of interest" description="Disordered" evidence="1">
    <location>
        <begin position="62"/>
        <end position="81"/>
    </location>
</feature>
<feature type="compositionally biased region" description="Basic and acidic residues" evidence="1">
    <location>
        <begin position="1"/>
        <end position="15"/>
    </location>
</feature>